<sequence>MEERIGEEIRRFVAESQGNRFPDDSGPYFDEPLVGFAAAADPLFSDYKKIIGDFHLMPSELLDGAATVIVWVLPVTAATRMTNRLESDWPSRKWALTRSHGETLNGTLRRHLVAHLEGLGHQAVAPQYSPAWKEFADTPVGIASTWSERHAAYAAGLGTFSLSDGLITERGIAHRVGSVITTLTLSPTHRTAPDHRHNCLWYREGSCGICIGRCPVGAITFAGHDKPRCREFVYGAAPREVSERYGVQQTGCGLCQTRVPCEAAVPRGRLHSAAPTDTGR</sequence>
<dbReference type="Proteomes" id="UP000756860">
    <property type="component" value="Unassembled WGS sequence"/>
</dbReference>
<dbReference type="PANTHER" id="PTHR42827">
    <property type="entry name" value="IRON-SULFUR CLUSTER-BINDING PROTEIN-RELATED"/>
    <property type="match status" value="1"/>
</dbReference>
<name>A0ABS5SCT7_9BACT</name>
<protein>
    <submittedName>
        <fullName evidence="1">Epoxyqueuosine reductase</fullName>
    </submittedName>
</protein>
<organism evidence="1 2">
    <name type="scientific">Geomobilimonas luticola</name>
    <dbReference type="NCBI Taxonomy" id="1114878"/>
    <lineage>
        <taxon>Bacteria</taxon>
        <taxon>Pseudomonadati</taxon>
        <taxon>Thermodesulfobacteriota</taxon>
        <taxon>Desulfuromonadia</taxon>
        <taxon>Geobacterales</taxon>
        <taxon>Geobacteraceae</taxon>
        <taxon>Geomobilimonas</taxon>
    </lineage>
</organism>
<evidence type="ECO:0000313" key="2">
    <source>
        <dbReference type="Proteomes" id="UP000756860"/>
    </source>
</evidence>
<accession>A0ABS5SCT7</accession>
<comment type="caution">
    <text evidence="1">The sequence shown here is derived from an EMBL/GenBank/DDBJ whole genome shotgun (WGS) entry which is preliminary data.</text>
</comment>
<keyword evidence="2" id="KW-1185">Reference proteome</keyword>
<gene>
    <name evidence="1" type="ORF">KI810_05040</name>
</gene>
<proteinExistence type="predicted"/>
<reference evidence="1 2" key="1">
    <citation type="submission" date="2021-05" db="EMBL/GenBank/DDBJ databases">
        <title>The draft genome of Geobacter luticola JCM 17780.</title>
        <authorList>
            <person name="Xu Z."/>
            <person name="Masuda Y."/>
            <person name="Itoh H."/>
            <person name="Senoo K."/>
        </authorList>
    </citation>
    <scope>NUCLEOTIDE SEQUENCE [LARGE SCALE GENOMIC DNA]</scope>
    <source>
        <strain evidence="1 2">JCM 17780</strain>
    </source>
</reference>
<dbReference type="PANTHER" id="PTHR42827:SF1">
    <property type="entry name" value="IRON-SULFUR CLUSTER-BINDING PROTEIN"/>
    <property type="match status" value="1"/>
</dbReference>
<dbReference type="RefSeq" id="WP_214174355.1">
    <property type="nucleotide sequence ID" value="NZ_JAHCVK010000001.1"/>
</dbReference>
<evidence type="ECO:0000313" key="1">
    <source>
        <dbReference type="EMBL" id="MBT0652412.1"/>
    </source>
</evidence>
<dbReference type="EMBL" id="JAHCVK010000001">
    <property type="protein sequence ID" value="MBT0652412.1"/>
    <property type="molecule type" value="Genomic_DNA"/>
</dbReference>